<comment type="caution">
    <text evidence="3">The sequence shown here is derived from an EMBL/GenBank/DDBJ whole genome shotgun (WGS) entry which is preliminary data.</text>
</comment>
<dbReference type="RefSeq" id="WP_337308875.1">
    <property type="nucleotide sequence ID" value="NZ_JAEKNS010000021.1"/>
</dbReference>
<dbReference type="GO" id="GO:0005737">
    <property type="term" value="C:cytoplasm"/>
    <property type="evidence" value="ECO:0007669"/>
    <property type="project" value="TreeGrafter"/>
</dbReference>
<dbReference type="GO" id="GO:0016787">
    <property type="term" value="F:hydrolase activity"/>
    <property type="evidence" value="ECO:0007669"/>
    <property type="project" value="InterPro"/>
</dbReference>
<evidence type="ECO:0000256" key="1">
    <source>
        <dbReference type="ARBA" id="ARBA00023239"/>
    </source>
</evidence>
<evidence type="ECO:0000313" key="3">
    <source>
        <dbReference type="EMBL" id="MBJ7593518.1"/>
    </source>
</evidence>
<dbReference type="GO" id="GO:0016831">
    <property type="term" value="F:carboxy-lyase activity"/>
    <property type="evidence" value="ECO:0007669"/>
    <property type="project" value="InterPro"/>
</dbReference>
<dbReference type="InterPro" id="IPR032465">
    <property type="entry name" value="ACMSD"/>
</dbReference>
<dbReference type="InterPro" id="IPR006680">
    <property type="entry name" value="Amidohydro-rel"/>
</dbReference>
<dbReference type="InterPro" id="IPR032466">
    <property type="entry name" value="Metal_Hydrolase"/>
</dbReference>
<name>A0A934JY86_9BACT</name>
<protein>
    <submittedName>
        <fullName evidence="3">Amidohydrolase family protein</fullName>
    </submittedName>
</protein>
<reference evidence="3 4" key="1">
    <citation type="submission" date="2020-10" db="EMBL/GenBank/DDBJ databases">
        <title>Ca. Dormibacterota MAGs.</title>
        <authorList>
            <person name="Montgomery K."/>
        </authorList>
    </citation>
    <scope>NUCLEOTIDE SEQUENCE [LARGE SCALE GENOMIC DNA]</scope>
    <source>
        <strain evidence="3">SC8812_S17_18</strain>
    </source>
</reference>
<proteinExistence type="predicted"/>
<keyword evidence="1" id="KW-0456">Lyase</keyword>
<dbReference type="SUPFAM" id="SSF51556">
    <property type="entry name" value="Metallo-dependent hydrolases"/>
    <property type="match status" value="1"/>
</dbReference>
<dbReference type="CDD" id="cd01292">
    <property type="entry name" value="metallo-dependent_hydrolases"/>
    <property type="match status" value="1"/>
</dbReference>
<dbReference type="GO" id="GO:0019748">
    <property type="term" value="P:secondary metabolic process"/>
    <property type="evidence" value="ECO:0007669"/>
    <property type="project" value="TreeGrafter"/>
</dbReference>
<dbReference type="PANTHER" id="PTHR21240:SF28">
    <property type="entry name" value="ISO-OROTATE DECARBOXYLASE (EUROFUNG)"/>
    <property type="match status" value="1"/>
</dbReference>
<accession>A0A934JY86</accession>
<dbReference type="PANTHER" id="PTHR21240">
    <property type="entry name" value="2-AMINO-3-CARBOXYLMUCONATE-6-SEMIALDEHYDE DECARBOXYLASE"/>
    <property type="match status" value="1"/>
</dbReference>
<dbReference type="Pfam" id="PF04909">
    <property type="entry name" value="Amidohydro_2"/>
    <property type="match status" value="1"/>
</dbReference>
<evidence type="ECO:0000259" key="2">
    <source>
        <dbReference type="Pfam" id="PF04909"/>
    </source>
</evidence>
<dbReference type="AlphaFoldDB" id="A0A934JY86"/>
<sequence length="276" mass="29096">MIVDAHVHILPDRVRENLDVVAVGEPWFAACHARGERVASAESLVAAMDEQGVDRAVCFSWPFADASTCAEANDYVAAAVRRYPDRLSGFGVVQPLDAAAATEVTRCARVGLSGIGEMNADAQGWGLLDDAVEPAVQASVDAGLPWTLHCSEPVGRQYPGKGTATPDRLLSFAQRHSELTLICAHLGGGLPLFAHIPEVRAACAGLFFDTAAQPFVYAPSVYRALVDGIGADHILLGSDHPLLDVPRYLAALDAAGVQASARDLITGANAARLLHL</sequence>
<dbReference type="Proteomes" id="UP000606991">
    <property type="component" value="Unassembled WGS sequence"/>
</dbReference>
<organism evidence="3 4">
    <name type="scientific">Candidatus Aeolococcus gillhamiae</name>
    <dbReference type="NCBI Taxonomy" id="3127015"/>
    <lineage>
        <taxon>Bacteria</taxon>
        <taxon>Bacillati</taxon>
        <taxon>Candidatus Dormiibacterota</taxon>
        <taxon>Candidatus Dormibacteria</taxon>
        <taxon>Candidatus Aeolococcales</taxon>
        <taxon>Candidatus Aeolococcaceae</taxon>
        <taxon>Candidatus Aeolococcus</taxon>
    </lineage>
</organism>
<feature type="domain" description="Amidohydrolase-related" evidence="2">
    <location>
        <begin position="3"/>
        <end position="276"/>
    </location>
</feature>
<dbReference type="EMBL" id="JAEKNS010000021">
    <property type="protein sequence ID" value="MBJ7593518.1"/>
    <property type="molecule type" value="Genomic_DNA"/>
</dbReference>
<evidence type="ECO:0000313" key="4">
    <source>
        <dbReference type="Proteomes" id="UP000606991"/>
    </source>
</evidence>
<gene>
    <name evidence="3" type="ORF">JF886_01435</name>
</gene>
<dbReference type="Gene3D" id="3.20.20.140">
    <property type="entry name" value="Metal-dependent hydrolases"/>
    <property type="match status" value="1"/>
</dbReference>